<comment type="caution">
    <text evidence="4">The sequence shown here is derived from an EMBL/GenBank/DDBJ whole genome shotgun (WGS) entry which is preliminary data.</text>
</comment>
<dbReference type="Gene3D" id="3.80.10.10">
    <property type="entry name" value="Ribonuclease Inhibitor"/>
    <property type="match status" value="1"/>
</dbReference>
<dbReference type="InterPro" id="IPR001611">
    <property type="entry name" value="Leu-rich_rpt"/>
</dbReference>
<dbReference type="SUPFAM" id="SSF52058">
    <property type="entry name" value="L domain-like"/>
    <property type="match status" value="1"/>
</dbReference>
<feature type="domain" description="C-JID" evidence="3">
    <location>
        <begin position="184"/>
        <end position="291"/>
    </location>
</feature>
<accession>A0A438BVY2</accession>
<dbReference type="PROSITE" id="PS51450">
    <property type="entry name" value="LRR"/>
    <property type="match status" value="1"/>
</dbReference>
<dbReference type="Pfam" id="PF13855">
    <property type="entry name" value="LRR_8"/>
    <property type="match status" value="1"/>
</dbReference>
<evidence type="ECO:0000256" key="1">
    <source>
        <dbReference type="ARBA" id="ARBA00022614"/>
    </source>
</evidence>
<gene>
    <name evidence="4" type="primary">N_197</name>
    <name evidence="4" type="ORF">CK203_084834</name>
</gene>
<dbReference type="InterPro" id="IPR050216">
    <property type="entry name" value="LRR_domain-containing"/>
</dbReference>
<dbReference type="Pfam" id="PF20160">
    <property type="entry name" value="C-JID"/>
    <property type="match status" value="1"/>
</dbReference>
<dbReference type="InterPro" id="IPR032675">
    <property type="entry name" value="LRR_dom_sf"/>
</dbReference>
<dbReference type="AlphaFoldDB" id="A0A438BVY2"/>
<dbReference type="PANTHER" id="PTHR48051:SF1">
    <property type="entry name" value="RAS SUPPRESSOR PROTEIN 1"/>
    <property type="match status" value="1"/>
</dbReference>
<dbReference type="EMBL" id="QGNW01002606">
    <property type="protein sequence ID" value="RVW15078.1"/>
    <property type="molecule type" value="Genomic_DNA"/>
</dbReference>
<organism evidence="4 5">
    <name type="scientific">Vitis vinifera</name>
    <name type="common">Grape</name>
    <dbReference type="NCBI Taxonomy" id="29760"/>
    <lineage>
        <taxon>Eukaryota</taxon>
        <taxon>Viridiplantae</taxon>
        <taxon>Streptophyta</taxon>
        <taxon>Embryophyta</taxon>
        <taxon>Tracheophyta</taxon>
        <taxon>Spermatophyta</taxon>
        <taxon>Magnoliopsida</taxon>
        <taxon>eudicotyledons</taxon>
        <taxon>Gunneridae</taxon>
        <taxon>Pentapetalae</taxon>
        <taxon>rosids</taxon>
        <taxon>Vitales</taxon>
        <taxon>Vitaceae</taxon>
        <taxon>Viteae</taxon>
        <taxon>Vitis</taxon>
    </lineage>
</organism>
<keyword evidence="1" id="KW-0433">Leucine-rich repeat</keyword>
<dbReference type="Proteomes" id="UP000288805">
    <property type="component" value="Unassembled WGS sequence"/>
</dbReference>
<dbReference type="PANTHER" id="PTHR48051">
    <property type="match status" value="1"/>
</dbReference>
<keyword evidence="2" id="KW-0677">Repeat</keyword>
<proteinExistence type="predicted"/>
<protein>
    <submittedName>
        <fullName evidence="4">TMV resistance protein N</fullName>
    </submittedName>
</protein>
<evidence type="ECO:0000256" key="2">
    <source>
        <dbReference type="ARBA" id="ARBA00022737"/>
    </source>
</evidence>
<evidence type="ECO:0000259" key="3">
    <source>
        <dbReference type="Pfam" id="PF20160"/>
    </source>
</evidence>
<evidence type="ECO:0000313" key="4">
    <source>
        <dbReference type="EMBL" id="RVW15078.1"/>
    </source>
</evidence>
<name>A0A438BVY2_VITVI</name>
<reference evidence="4 5" key="1">
    <citation type="journal article" date="2018" name="PLoS Genet.">
        <title>Population sequencing reveals clonal diversity and ancestral inbreeding in the grapevine cultivar Chardonnay.</title>
        <authorList>
            <person name="Roach M.J."/>
            <person name="Johnson D.L."/>
            <person name="Bohlmann J."/>
            <person name="van Vuuren H.J."/>
            <person name="Jones S.J."/>
            <person name="Pretorius I.S."/>
            <person name="Schmidt S.A."/>
            <person name="Borneman A.R."/>
        </authorList>
    </citation>
    <scope>NUCLEOTIDE SEQUENCE [LARGE SCALE GENOMIC DNA]</scope>
    <source>
        <strain evidence="5">cv. Chardonnay</strain>
        <tissue evidence="4">Leaf</tissue>
    </source>
</reference>
<dbReference type="InterPro" id="IPR045344">
    <property type="entry name" value="C-JID"/>
</dbReference>
<evidence type="ECO:0000313" key="5">
    <source>
        <dbReference type="Proteomes" id="UP000288805"/>
    </source>
</evidence>
<sequence length="309" mass="34310">MWGGESKPRNQVFSFRSSTTERLRLPSFSSLYSLKVLNISHCNLSEGALPSDLGSLPSLERLDLSGNSFITIPASLSGLSQLRSLTIEYCKSLQSLPELPSSIERLNAHSCTSLETFSCSSSAYTSKKFGDLRLNFTNCFRLGENQCHNIFEAILEGIQLVSSIPKVLDIEEFPIPLNEYNAFVPGSRIPEWFTHQSCAMDGYPGLAFNLNDHYYVHSGLNSLYTPSEGSRFIESDHTLFGYKYLAGLEGWAGNCFRKLSDNVVASFRFISPDCDCEAKKCGVRLVYEEDEKDGGCMWPEDGDGDGDDS</sequence>